<sequence length="106" mass="12200">MNMMVVRTYAFQGQTPELSVPLTRDHLSVIGGLAPEGHLFMQWQDSSYKGPDVVRFLRLLLREIPGKILLVWDGARIHSCQCAKDFLVQGAAQRLHLERFQPMHWN</sequence>
<protein>
    <recommendedName>
        <fullName evidence="1">Tc1-like transposase DDE domain-containing protein</fullName>
    </recommendedName>
</protein>
<organism evidence="2 3">
    <name type="scientific">Dictyobacter halimunensis</name>
    <dbReference type="NCBI Taxonomy" id="3026934"/>
    <lineage>
        <taxon>Bacteria</taxon>
        <taxon>Bacillati</taxon>
        <taxon>Chloroflexota</taxon>
        <taxon>Ktedonobacteria</taxon>
        <taxon>Ktedonobacterales</taxon>
        <taxon>Dictyobacteraceae</taxon>
        <taxon>Dictyobacter</taxon>
    </lineage>
</organism>
<proteinExistence type="predicted"/>
<evidence type="ECO:0000313" key="2">
    <source>
        <dbReference type="EMBL" id="GLV53343.1"/>
    </source>
</evidence>
<dbReference type="RefSeq" id="WP_338246871.1">
    <property type="nucleotide sequence ID" value="NZ_BSRI01000001.1"/>
</dbReference>
<comment type="caution">
    <text evidence="2">The sequence shown here is derived from an EMBL/GenBank/DDBJ whole genome shotgun (WGS) entry which is preliminary data.</text>
</comment>
<feature type="domain" description="Tc1-like transposase DDE" evidence="1">
    <location>
        <begin position="7"/>
        <end position="97"/>
    </location>
</feature>
<name>A0ABQ6FH62_9CHLR</name>
<keyword evidence="3" id="KW-1185">Reference proteome</keyword>
<evidence type="ECO:0000313" key="3">
    <source>
        <dbReference type="Proteomes" id="UP001344906"/>
    </source>
</evidence>
<evidence type="ECO:0000259" key="1">
    <source>
        <dbReference type="Pfam" id="PF13358"/>
    </source>
</evidence>
<gene>
    <name evidence="2" type="ORF">KDH_01980</name>
</gene>
<dbReference type="EMBL" id="BSRI01000001">
    <property type="protein sequence ID" value="GLV53343.1"/>
    <property type="molecule type" value="Genomic_DNA"/>
</dbReference>
<dbReference type="Proteomes" id="UP001344906">
    <property type="component" value="Unassembled WGS sequence"/>
</dbReference>
<reference evidence="2 3" key="1">
    <citation type="submission" date="2023-02" db="EMBL/GenBank/DDBJ databases">
        <title>Dictyobacter halimunensis sp. nov., a new member of the class Ktedonobacteria from forest soil in a geothermal area.</title>
        <authorList>
            <person name="Rachmania M.K."/>
            <person name="Ningsih F."/>
            <person name="Sakai Y."/>
            <person name="Yabe S."/>
            <person name="Yokota A."/>
            <person name="Sjamsuridzal W."/>
        </authorList>
    </citation>
    <scope>NUCLEOTIDE SEQUENCE [LARGE SCALE GENOMIC DNA]</scope>
    <source>
        <strain evidence="2 3">S3.2.2.5</strain>
    </source>
</reference>
<accession>A0ABQ6FH62</accession>
<dbReference type="InterPro" id="IPR038717">
    <property type="entry name" value="Tc1-like_DDE_dom"/>
</dbReference>
<dbReference type="Pfam" id="PF13358">
    <property type="entry name" value="DDE_3"/>
    <property type="match status" value="1"/>
</dbReference>